<protein>
    <submittedName>
        <fullName evidence="1">Uncharacterized protein</fullName>
    </submittedName>
</protein>
<reference evidence="2" key="1">
    <citation type="submission" date="2015-01" db="EMBL/GenBank/DDBJ databases">
        <title>Comparative genome analysis of Bacillus coagulans HM-08, Clostridium butyricum HM-68, Bacillus subtilis HM-66 and Bacillus paralicheniformis BL-09.</title>
        <authorList>
            <person name="Zhang H."/>
        </authorList>
    </citation>
    <scope>NUCLEOTIDE SEQUENCE [LARGE SCALE GENOMIC DNA]</scope>
    <source>
        <strain evidence="2">HM-08</strain>
    </source>
</reference>
<name>A0AAN0WBP3_HEYCO</name>
<accession>A0AAN0WBP3</accession>
<gene>
    <name evidence="1" type="ORF">SB48_HM08orf02725</name>
</gene>
<sequence length="123" mass="13883">MQAGDGNAKHSKRFPFLNGREARFKQLGKSPDSPCKNKNGKSSRIKHPAAFFAWLLRFRDVQFVPAAIEQAVQLIDRCNLFGCPSDISRILVCGRTVLCICNTGRVPPRFIKRLLSSFQLMVF</sequence>
<dbReference type="EMBL" id="CP010525">
    <property type="protein sequence ID" value="AJO22516.1"/>
    <property type="molecule type" value="Genomic_DNA"/>
</dbReference>
<organism evidence="1 2">
    <name type="scientific">Heyndrickxia coagulans</name>
    <name type="common">Weizmannia coagulans</name>
    <dbReference type="NCBI Taxonomy" id="1398"/>
    <lineage>
        <taxon>Bacteria</taxon>
        <taxon>Bacillati</taxon>
        <taxon>Bacillota</taxon>
        <taxon>Bacilli</taxon>
        <taxon>Bacillales</taxon>
        <taxon>Bacillaceae</taxon>
        <taxon>Heyndrickxia</taxon>
    </lineage>
</organism>
<evidence type="ECO:0000313" key="1">
    <source>
        <dbReference type="EMBL" id="AJO22516.1"/>
    </source>
</evidence>
<keyword evidence="2" id="KW-1185">Reference proteome</keyword>
<dbReference type="Proteomes" id="UP000032024">
    <property type="component" value="Chromosome"/>
</dbReference>
<proteinExistence type="predicted"/>
<evidence type="ECO:0000313" key="2">
    <source>
        <dbReference type="Proteomes" id="UP000032024"/>
    </source>
</evidence>
<dbReference type="AlphaFoldDB" id="A0AAN0WBP3"/>